<accession>A0A0C3A476</accession>
<protein>
    <recommendedName>
        <fullName evidence="4">Methyltransferase domain-containing protein</fullName>
    </recommendedName>
</protein>
<evidence type="ECO:0000313" key="3">
    <source>
        <dbReference type="Proteomes" id="UP000054097"/>
    </source>
</evidence>
<evidence type="ECO:0000313" key="2">
    <source>
        <dbReference type="EMBL" id="KIM19475.1"/>
    </source>
</evidence>
<dbReference type="HOGENOM" id="CLU_010595_5_0_1"/>
<keyword evidence="3" id="KW-1185">Reference proteome</keyword>
<evidence type="ECO:0000256" key="1">
    <source>
        <dbReference type="SAM" id="MobiDB-lite"/>
    </source>
</evidence>
<dbReference type="SUPFAM" id="SSF53335">
    <property type="entry name" value="S-adenosyl-L-methionine-dependent methyltransferases"/>
    <property type="match status" value="1"/>
</dbReference>
<dbReference type="OrthoDB" id="2013972at2759"/>
<dbReference type="Gene3D" id="3.40.50.150">
    <property type="entry name" value="Vaccinia Virus protein VP39"/>
    <property type="match status" value="1"/>
</dbReference>
<dbReference type="CDD" id="cd02440">
    <property type="entry name" value="AdoMet_MTases"/>
    <property type="match status" value="1"/>
</dbReference>
<name>A0A0C3A476_SERVB</name>
<dbReference type="Pfam" id="PF13489">
    <property type="entry name" value="Methyltransf_23"/>
    <property type="match status" value="1"/>
</dbReference>
<dbReference type="PANTHER" id="PTHR43591">
    <property type="entry name" value="METHYLTRANSFERASE"/>
    <property type="match status" value="1"/>
</dbReference>
<proteinExistence type="predicted"/>
<evidence type="ECO:0008006" key="4">
    <source>
        <dbReference type="Google" id="ProtNLM"/>
    </source>
</evidence>
<dbReference type="AlphaFoldDB" id="A0A0C3A476"/>
<dbReference type="GO" id="GO:0008168">
    <property type="term" value="F:methyltransferase activity"/>
    <property type="evidence" value="ECO:0007669"/>
    <property type="project" value="TreeGrafter"/>
</dbReference>
<dbReference type="EMBL" id="KN824677">
    <property type="protein sequence ID" value="KIM19475.1"/>
    <property type="molecule type" value="Genomic_DNA"/>
</dbReference>
<feature type="non-terminal residue" evidence="2">
    <location>
        <position position="1"/>
    </location>
</feature>
<dbReference type="PANTHER" id="PTHR43591:SF105">
    <property type="entry name" value="METHYLTRANSFERASE DOMAIN-CONTAINING PROTEIN-RELATED"/>
    <property type="match status" value="1"/>
</dbReference>
<dbReference type="InterPro" id="IPR029063">
    <property type="entry name" value="SAM-dependent_MTases_sf"/>
</dbReference>
<feature type="region of interest" description="Disordered" evidence="1">
    <location>
        <begin position="308"/>
        <end position="329"/>
    </location>
</feature>
<sequence>AYNAMSDVYFLPTDDDEWTRLNKQHIAIFVGLGALYPVPDVVRSILAPKEGEVKRILDLGCGTGLWATEMAKEFPHCEVLGVDLAPVPIDKMDVPANCRFELDDITKGLGHFKGQYDFVNARLIGAGLKNFRQTLRDAAECLKPGGMVFWLDGDYDMYAEDQHVYMPFATDEDASGSWFQRIVYEMRRGAVNSGKSDIPGMSEALDAGLWKEPLMDPVTCRTGSLYFPIGPWPTGIKNITQAQVVRYVGSLMRQDLMSVQKAGHAVVKRSGYSEETLAEWSKKSDEEMMDGNKRMWFRMRMAWGQRCSEEGASAPPVPSTTDDPSPTESIYPYYYIYTTQEESLREAALRNRNKDLPEPPLPIAKT</sequence>
<reference evidence="2 3" key="1">
    <citation type="submission" date="2014-04" db="EMBL/GenBank/DDBJ databases">
        <authorList>
            <consortium name="DOE Joint Genome Institute"/>
            <person name="Kuo A."/>
            <person name="Zuccaro A."/>
            <person name="Kohler A."/>
            <person name="Nagy L.G."/>
            <person name="Floudas D."/>
            <person name="Copeland A."/>
            <person name="Barry K.W."/>
            <person name="Cichocki N."/>
            <person name="Veneault-Fourrey C."/>
            <person name="LaButti K."/>
            <person name="Lindquist E.A."/>
            <person name="Lipzen A."/>
            <person name="Lundell T."/>
            <person name="Morin E."/>
            <person name="Murat C."/>
            <person name="Sun H."/>
            <person name="Tunlid A."/>
            <person name="Henrissat B."/>
            <person name="Grigoriev I.V."/>
            <person name="Hibbett D.S."/>
            <person name="Martin F."/>
            <person name="Nordberg H.P."/>
            <person name="Cantor M.N."/>
            <person name="Hua S.X."/>
        </authorList>
    </citation>
    <scope>NUCLEOTIDE SEQUENCE [LARGE SCALE GENOMIC DNA]</scope>
    <source>
        <strain evidence="2 3">MAFF 305830</strain>
    </source>
</reference>
<organism evidence="2 3">
    <name type="scientific">Serendipita vermifera MAFF 305830</name>
    <dbReference type="NCBI Taxonomy" id="933852"/>
    <lineage>
        <taxon>Eukaryota</taxon>
        <taxon>Fungi</taxon>
        <taxon>Dikarya</taxon>
        <taxon>Basidiomycota</taxon>
        <taxon>Agaricomycotina</taxon>
        <taxon>Agaricomycetes</taxon>
        <taxon>Sebacinales</taxon>
        <taxon>Serendipitaceae</taxon>
        <taxon>Serendipita</taxon>
    </lineage>
</organism>
<dbReference type="Proteomes" id="UP000054097">
    <property type="component" value="Unassembled WGS sequence"/>
</dbReference>
<reference evidence="3" key="2">
    <citation type="submission" date="2015-01" db="EMBL/GenBank/DDBJ databases">
        <title>Evolutionary Origins and Diversification of the Mycorrhizal Mutualists.</title>
        <authorList>
            <consortium name="DOE Joint Genome Institute"/>
            <consortium name="Mycorrhizal Genomics Consortium"/>
            <person name="Kohler A."/>
            <person name="Kuo A."/>
            <person name="Nagy L.G."/>
            <person name="Floudas D."/>
            <person name="Copeland A."/>
            <person name="Barry K.W."/>
            <person name="Cichocki N."/>
            <person name="Veneault-Fourrey C."/>
            <person name="LaButti K."/>
            <person name="Lindquist E.A."/>
            <person name="Lipzen A."/>
            <person name="Lundell T."/>
            <person name="Morin E."/>
            <person name="Murat C."/>
            <person name="Riley R."/>
            <person name="Ohm R."/>
            <person name="Sun H."/>
            <person name="Tunlid A."/>
            <person name="Henrissat B."/>
            <person name="Grigoriev I.V."/>
            <person name="Hibbett D.S."/>
            <person name="Martin F."/>
        </authorList>
    </citation>
    <scope>NUCLEOTIDE SEQUENCE [LARGE SCALE GENOMIC DNA]</scope>
    <source>
        <strain evidence="3">MAFF 305830</strain>
    </source>
</reference>
<dbReference type="STRING" id="933852.A0A0C3A476"/>
<gene>
    <name evidence="2" type="ORF">M408DRAFT_334393</name>
</gene>